<keyword evidence="3" id="KW-0812">Transmembrane</keyword>
<keyword evidence="3" id="KW-1133">Transmembrane helix</keyword>
<dbReference type="EMBL" id="JAJFAT010000005">
    <property type="protein sequence ID" value="MCC3144630.1"/>
    <property type="molecule type" value="Genomic_DNA"/>
</dbReference>
<feature type="compositionally biased region" description="Basic and acidic residues" evidence="2">
    <location>
        <begin position="126"/>
        <end position="136"/>
    </location>
</feature>
<organism evidence="5 6">
    <name type="scientific">Halanaerobium polyolivorans</name>
    <dbReference type="NCBI Taxonomy" id="2886943"/>
    <lineage>
        <taxon>Bacteria</taxon>
        <taxon>Bacillati</taxon>
        <taxon>Bacillota</taxon>
        <taxon>Clostridia</taxon>
        <taxon>Halanaerobiales</taxon>
        <taxon>Halanaerobiaceae</taxon>
        <taxon>Halanaerobium</taxon>
    </lineage>
</organism>
<dbReference type="Pfam" id="PF07663">
    <property type="entry name" value="EIIBC-GUT_C"/>
    <property type="match status" value="1"/>
</dbReference>
<proteinExistence type="predicted"/>
<protein>
    <submittedName>
        <fullName evidence="5">PTS glucitol/sorbitol transporter subunit IIB</fullName>
    </submittedName>
</protein>
<evidence type="ECO:0000259" key="4">
    <source>
        <dbReference type="PROSITE" id="PS51102"/>
    </source>
</evidence>
<dbReference type="GO" id="GO:0008982">
    <property type="term" value="F:protein-N(PI)-phosphohistidine-sugar phosphotransferase activity"/>
    <property type="evidence" value="ECO:0007669"/>
    <property type="project" value="InterPro"/>
</dbReference>
<dbReference type="GO" id="GO:0005886">
    <property type="term" value="C:plasma membrane"/>
    <property type="evidence" value="ECO:0007669"/>
    <property type="project" value="TreeGrafter"/>
</dbReference>
<dbReference type="InterPro" id="IPR011638">
    <property type="entry name" value="PTS_EIIBC_GUT_C"/>
</dbReference>
<dbReference type="PANTHER" id="PTHR39427:SF1">
    <property type="entry name" value="PTS SYSTEM GLUCITOL_SORBITOL-SPECIFIC EIIB COMPONENT"/>
    <property type="match status" value="1"/>
</dbReference>
<evidence type="ECO:0000256" key="1">
    <source>
        <dbReference type="PROSITE-ProRule" id="PRU00425"/>
    </source>
</evidence>
<gene>
    <name evidence="5" type="ORF">LJ207_04730</name>
</gene>
<sequence length="333" mass="34169">MSYKAVKITRSSNGWGGPLVLKPTDEKNIVASITGGGIDPVAQKIADMTGAEARDGFKTSVPEEKMLCVVIDCGGTARAGVYPKKRIPTINLTPAGQVGPLAKHIKEDIYVSGVKEKNISYTDEEASVRESTKDVEADTPAAAAKSVGGNGGNGNGGITGFIANIGRVMGGVVGVFYQAGRETIDQLIKNIIPFMAFIATIIGIINATGLGEIIANTLSPLASTLPGLLALTVIASLPFLSPILGPGAVIAQIIGVIIGVEIGRGNIPPHFALPALFAINPQVGCDFVPVGLSLGDADPETQEIGVPAVLISRVITGPAATIIAYFASIGLYS</sequence>
<accession>A0AAW4WZ69</accession>
<feature type="domain" description="PTS EIIB type-5" evidence="4">
    <location>
        <begin position="2"/>
        <end position="192"/>
    </location>
</feature>
<reference evidence="5 6" key="1">
    <citation type="submission" date="2021-10" db="EMBL/GenBank/DDBJ databases">
        <authorList>
            <person name="Grouzdev D.S."/>
            <person name="Pantiukh K.S."/>
            <person name="Krutkina M.S."/>
        </authorList>
    </citation>
    <scope>NUCLEOTIDE SEQUENCE [LARGE SCALE GENOMIC DNA]</scope>
    <source>
        <strain evidence="5 6">Z-7514</strain>
    </source>
</reference>
<keyword evidence="3" id="KW-0472">Membrane</keyword>
<comment type="caution">
    <text evidence="5">The sequence shown here is derived from an EMBL/GenBank/DDBJ whole genome shotgun (WGS) entry which is preliminary data.</text>
</comment>
<dbReference type="PANTHER" id="PTHR39427">
    <property type="match status" value="1"/>
</dbReference>
<dbReference type="InterPro" id="IPR004702">
    <property type="entry name" value="PTS_sorb_EIIBC"/>
</dbReference>
<dbReference type="PROSITE" id="PS51102">
    <property type="entry name" value="PTS_EIIB_TYPE_5"/>
    <property type="match status" value="1"/>
</dbReference>
<dbReference type="AlphaFoldDB" id="A0AAW4WZ69"/>
<evidence type="ECO:0000256" key="2">
    <source>
        <dbReference type="SAM" id="MobiDB-lite"/>
    </source>
</evidence>
<feature type="transmembrane region" description="Helical" evidence="3">
    <location>
        <begin position="227"/>
        <end position="260"/>
    </location>
</feature>
<keyword evidence="6" id="KW-1185">Reference proteome</keyword>
<feature type="transmembrane region" description="Helical" evidence="3">
    <location>
        <begin position="191"/>
        <end position="215"/>
    </location>
</feature>
<feature type="modified residue" description="Phosphocysteine; by EIIA" evidence="1">
    <location>
        <position position="73"/>
    </location>
</feature>
<name>A0AAW4WZ69_9FIRM</name>
<dbReference type="RefSeq" id="WP_229344550.1">
    <property type="nucleotide sequence ID" value="NZ_JAJFAT010000005.1"/>
</dbReference>
<dbReference type="Pfam" id="PF03612">
    <property type="entry name" value="EIIBC-GUT_N"/>
    <property type="match status" value="1"/>
</dbReference>
<dbReference type="InterPro" id="IPR011618">
    <property type="entry name" value="PTS_EIIBC_GUT_N"/>
</dbReference>
<evidence type="ECO:0000313" key="5">
    <source>
        <dbReference type="EMBL" id="MCC3144630.1"/>
    </source>
</evidence>
<dbReference type="GO" id="GO:0009401">
    <property type="term" value="P:phosphoenolpyruvate-dependent sugar phosphotransferase system"/>
    <property type="evidence" value="ECO:0007669"/>
    <property type="project" value="InterPro"/>
</dbReference>
<feature type="region of interest" description="Disordered" evidence="2">
    <location>
        <begin position="125"/>
        <end position="149"/>
    </location>
</feature>
<dbReference type="Proteomes" id="UP001199296">
    <property type="component" value="Unassembled WGS sequence"/>
</dbReference>
<evidence type="ECO:0000313" key="6">
    <source>
        <dbReference type="Proteomes" id="UP001199296"/>
    </source>
</evidence>
<evidence type="ECO:0000256" key="3">
    <source>
        <dbReference type="SAM" id="Phobius"/>
    </source>
</evidence>